<dbReference type="Gene3D" id="3.90.1200.10">
    <property type="match status" value="1"/>
</dbReference>
<keyword evidence="3" id="KW-1185">Reference proteome</keyword>
<dbReference type="EMBL" id="KN848103">
    <property type="protein sequence ID" value="KIX92575.1"/>
    <property type="molecule type" value="Genomic_DNA"/>
</dbReference>
<dbReference type="STRING" id="1442371.A0A0D2GSX2"/>
<feature type="domain" description="Aminoglycoside phosphotransferase" evidence="1">
    <location>
        <begin position="73"/>
        <end position="270"/>
    </location>
</feature>
<dbReference type="Pfam" id="PF01636">
    <property type="entry name" value="APH"/>
    <property type="match status" value="1"/>
</dbReference>
<dbReference type="VEuPathDB" id="FungiDB:Z520_11751"/>
<dbReference type="PANTHER" id="PTHR21310:SF55">
    <property type="entry name" value="AMINOGLYCOSIDE PHOSPHOTRANSFERASE DOMAIN-CONTAINING PROTEIN"/>
    <property type="match status" value="1"/>
</dbReference>
<gene>
    <name evidence="2" type="ORF">Z520_11751</name>
</gene>
<dbReference type="SUPFAM" id="SSF56112">
    <property type="entry name" value="Protein kinase-like (PK-like)"/>
    <property type="match status" value="1"/>
</dbReference>
<dbReference type="OrthoDB" id="4159797at2759"/>
<evidence type="ECO:0000259" key="1">
    <source>
        <dbReference type="Pfam" id="PF01636"/>
    </source>
</evidence>
<organism evidence="2 3">
    <name type="scientific">Fonsecaea multimorphosa CBS 102226</name>
    <dbReference type="NCBI Taxonomy" id="1442371"/>
    <lineage>
        <taxon>Eukaryota</taxon>
        <taxon>Fungi</taxon>
        <taxon>Dikarya</taxon>
        <taxon>Ascomycota</taxon>
        <taxon>Pezizomycotina</taxon>
        <taxon>Eurotiomycetes</taxon>
        <taxon>Chaetothyriomycetidae</taxon>
        <taxon>Chaetothyriales</taxon>
        <taxon>Herpotrichiellaceae</taxon>
        <taxon>Fonsecaea</taxon>
    </lineage>
</organism>
<sequence>MESECNQYSTGVNKKDVQHKDTGKLAIHNTRYRRWLSLLALKTTARFYTSMGSCVPITRNKIVKTGPYVHLTEAATIEFIAQNTSIPVPRIYCSFVHKNRAYIVMRRIRGKDIPTAWQKLSEQSRQRVFDQLRSMIQEMRLLQPPPGTGVESCVGGSLRDSRIPRSNPRFGPFKTIQEFHLWLREGFQPSRIEGRESDSDWQDIRDMAAAQDKSWPPPVFTHADLNPFNILISGDQVVGLVDWELAGWYPNYWEYTSAWLGNITRTEWQNAIDKLLEPFPEELKMETIRQKWWVEF</sequence>
<dbReference type="CDD" id="cd05120">
    <property type="entry name" value="APH_ChoK_like"/>
    <property type="match status" value="1"/>
</dbReference>
<protein>
    <recommendedName>
        <fullName evidence="1">Aminoglycoside phosphotransferase domain-containing protein</fullName>
    </recommendedName>
</protein>
<dbReference type="RefSeq" id="XP_016626698.1">
    <property type="nucleotide sequence ID" value="XM_016782239.1"/>
</dbReference>
<dbReference type="Proteomes" id="UP000053411">
    <property type="component" value="Unassembled WGS sequence"/>
</dbReference>
<dbReference type="InterPro" id="IPR011009">
    <property type="entry name" value="Kinase-like_dom_sf"/>
</dbReference>
<dbReference type="InterPro" id="IPR002575">
    <property type="entry name" value="Aminoglycoside_PTrfase"/>
</dbReference>
<dbReference type="PANTHER" id="PTHR21310">
    <property type="entry name" value="AMINOGLYCOSIDE PHOSPHOTRANSFERASE-RELATED-RELATED"/>
    <property type="match status" value="1"/>
</dbReference>
<evidence type="ECO:0000313" key="2">
    <source>
        <dbReference type="EMBL" id="KIX92575.1"/>
    </source>
</evidence>
<reference evidence="2 3" key="1">
    <citation type="submission" date="2015-01" db="EMBL/GenBank/DDBJ databases">
        <title>The Genome Sequence of Fonsecaea multimorphosa CBS 102226.</title>
        <authorList>
            <consortium name="The Broad Institute Genomics Platform"/>
            <person name="Cuomo C."/>
            <person name="de Hoog S."/>
            <person name="Gorbushina A."/>
            <person name="Stielow B."/>
            <person name="Teixiera M."/>
            <person name="Abouelleil A."/>
            <person name="Chapman S.B."/>
            <person name="Priest M."/>
            <person name="Young S.K."/>
            <person name="Wortman J."/>
            <person name="Nusbaum C."/>
            <person name="Birren B."/>
        </authorList>
    </citation>
    <scope>NUCLEOTIDE SEQUENCE [LARGE SCALE GENOMIC DNA]</scope>
    <source>
        <strain evidence="2 3">CBS 102226</strain>
    </source>
</reference>
<dbReference type="InterPro" id="IPR051678">
    <property type="entry name" value="AGP_Transferase"/>
</dbReference>
<proteinExistence type="predicted"/>
<evidence type="ECO:0000313" key="3">
    <source>
        <dbReference type="Proteomes" id="UP000053411"/>
    </source>
</evidence>
<name>A0A0D2GSX2_9EURO</name>
<dbReference type="GeneID" id="27717497"/>
<dbReference type="AlphaFoldDB" id="A0A0D2GSX2"/>
<accession>A0A0D2GSX2</accession>